<sequence length="165" mass="19548">NTFKIVFNPYLRPTYVVVYERTFKQETAQYIFEQVYEALDDALSKGCYTADNGYRLLPYKLLTTIHDSILQYEKTKFNKKLNEDVKDLVSQFISFLDNTTQAENLWGSKLYKFYFQQTYYDHFHNLEAESSEILENDNQNTLNIPIDNHKPIINTENVIISENLD</sequence>
<keyword evidence="2" id="KW-1185">Reference proteome</keyword>
<dbReference type="AlphaFoldDB" id="A0A397T5H2"/>
<protein>
    <submittedName>
        <fullName evidence="1">Uncharacterized protein</fullName>
    </submittedName>
</protein>
<feature type="non-terminal residue" evidence="1">
    <location>
        <position position="1"/>
    </location>
</feature>
<evidence type="ECO:0000313" key="1">
    <source>
        <dbReference type="EMBL" id="RIA91427.1"/>
    </source>
</evidence>
<evidence type="ECO:0000313" key="2">
    <source>
        <dbReference type="Proteomes" id="UP000265703"/>
    </source>
</evidence>
<comment type="caution">
    <text evidence="1">The sequence shown here is derived from an EMBL/GenBank/DDBJ whole genome shotgun (WGS) entry which is preliminary data.</text>
</comment>
<name>A0A397T5H2_9GLOM</name>
<dbReference type="EMBL" id="QKYT01000152">
    <property type="protein sequence ID" value="RIA91427.1"/>
    <property type="molecule type" value="Genomic_DNA"/>
</dbReference>
<accession>A0A397T5H2</accession>
<reference evidence="1 2" key="1">
    <citation type="submission" date="2018-06" db="EMBL/GenBank/DDBJ databases">
        <title>Comparative genomics reveals the genomic features of Rhizophagus irregularis, R. cerebriforme, R. diaphanum and Gigaspora rosea, and their symbiotic lifestyle signature.</title>
        <authorList>
            <person name="Morin E."/>
            <person name="San Clemente H."/>
            <person name="Chen E.C.H."/>
            <person name="De La Providencia I."/>
            <person name="Hainaut M."/>
            <person name="Kuo A."/>
            <person name="Kohler A."/>
            <person name="Murat C."/>
            <person name="Tang N."/>
            <person name="Roy S."/>
            <person name="Loubradou J."/>
            <person name="Henrissat B."/>
            <person name="Grigoriev I.V."/>
            <person name="Corradi N."/>
            <person name="Roux C."/>
            <person name="Martin F.M."/>
        </authorList>
    </citation>
    <scope>NUCLEOTIDE SEQUENCE [LARGE SCALE GENOMIC DNA]</scope>
    <source>
        <strain evidence="1 2">DAOM 227022</strain>
    </source>
</reference>
<organism evidence="1 2">
    <name type="scientific">Glomus cerebriforme</name>
    <dbReference type="NCBI Taxonomy" id="658196"/>
    <lineage>
        <taxon>Eukaryota</taxon>
        <taxon>Fungi</taxon>
        <taxon>Fungi incertae sedis</taxon>
        <taxon>Mucoromycota</taxon>
        <taxon>Glomeromycotina</taxon>
        <taxon>Glomeromycetes</taxon>
        <taxon>Glomerales</taxon>
        <taxon>Glomeraceae</taxon>
        <taxon>Glomus</taxon>
    </lineage>
</organism>
<gene>
    <name evidence="1" type="ORF">C1645_822011</name>
</gene>
<dbReference type="Proteomes" id="UP000265703">
    <property type="component" value="Unassembled WGS sequence"/>
</dbReference>
<proteinExistence type="predicted"/>